<evidence type="ECO:0000313" key="3">
    <source>
        <dbReference type="Proteomes" id="UP000054498"/>
    </source>
</evidence>
<feature type="compositionally biased region" description="Low complexity" evidence="1">
    <location>
        <begin position="137"/>
        <end position="180"/>
    </location>
</feature>
<gene>
    <name evidence="2" type="ORF">MNEG_8912</name>
</gene>
<dbReference type="KEGG" id="mng:MNEG_8912"/>
<accession>A0A0D2MY17</accession>
<dbReference type="EMBL" id="KK101974">
    <property type="protein sequence ID" value="KIY99050.1"/>
    <property type="molecule type" value="Genomic_DNA"/>
</dbReference>
<evidence type="ECO:0000313" key="2">
    <source>
        <dbReference type="EMBL" id="KIY99050.1"/>
    </source>
</evidence>
<feature type="region of interest" description="Disordered" evidence="1">
    <location>
        <begin position="137"/>
        <end position="182"/>
    </location>
</feature>
<dbReference type="Proteomes" id="UP000054498">
    <property type="component" value="Unassembled WGS sequence"/>
</dbReference>
<name>A0A0D2MY17_9CHLO</name>
<dbReference type="RefSeq" id="XP_013898070.1">
    <property type="nucleotide sequence ID" value="XM_014042616.1"/>
</dbReference>
<dbReference type="GeneID" id="25741787"/>
<protein>
    <submittedName>
        <fullName evidence="2">Uncharacterized protein</fullName>
    </submittedName>
</protein>
<dbReference type="AlphaFoldDB" id="A0A0D2MY17"/>
<organism evidence="2 3">
    <name type="scientific">Monoraphidium neglectum</name>
    <dbReference type="NCBI Taxonomy" id="145388"/>
    <lineage>
        <taxon>Eukaryota</taxon>
        <taxon>Viridiplantae</taxon>
        <taxon>Chlorophyta</taxon>
        <taxon>core chlorophytes</taxon>
        <taxon>Chlorophyceae</taxon>
        <taxon>CS clade</taxon>
        <taxon>Sphaeropleales</taxon>
        <taxon>Selenastraceae</taxon>
        <taxon>Monoraphidium</taxon>
    </lineage>
</organism>
<evidence type="ECO:0000256" key="1">
    <source>
        <dbReference type="SAM" id="MobiDB-lite"/>
    </source>
</evidence>
<sequence length="278" mass="27057">MVASEIAYLVQWVLATELRLGGAGVGAGSSDAAAAAAAAASDRAEALAQAAADRVGAALLERGSAGAGGAAGGAGGGDGAAEAVAEPATVALAPAVVLPFQVARLKARLAEKRDWLLQVERAWDDVEARHCRVDAGADGAAQPAPDCRPSAGAAEAAERGSGAEPPEPAAAEQGVVPASGDGAGAGEAAGAYNGGSAAAARAAAAERMALQAEEMEALVSKVELVAAEAEGVATALQAQFHRNRFRLYPHVNSPALLIKSLIRGAAGGGAASEDGDGA</sequence>
<reference evidence="2 3" key="1">
    <citation type="journal article" date="2013" name="BMC Genomics">
        <title>Reconstruction of the lipid metabolism for the microalga Monoraphidium neglectum from its genome sequence reveals characteristics suitable for biofuel production.</title>
        <authorList>
            <person name="Bogen C."/>
            <person name="Al-Dilaimi A."/>
            <person name="Albersmeier A."/>
            <person name="Wichmann J."/>
            <person name="Grundmann M."/>
            <person name="Rupp O."/>
            <person name="Lauersen K.J."/>
            <person name="Blifernez-Klassen O."/>
            <person name="Kalinowski J."/>
            <person name="Goesmann A."/>
            <person name="Mussgnug J.H."/>
            <person name="Kruse O."/>
        </authorList>
    </citation>
    <scope>NUCLEOTIDE SEQUENCE [LARGE SCALE GENOMIC DNA]</scope>
    <source>
        <strain evidence="2 3">SAG 48.87</strain>
    </source>
</reference>
<proteinExistence type="predicted"/>
<keyword evidence="3" id="KW-1185">Reference proteome</keyword>